<reference evidence="1 2" key="1">
    <citation type="journal article" date="2022" name="New Phytol.">
        <title>Ecological generalism drives hyperdiversity of secondary metabolite gene clusters in xylarialean endophytes.</title>
        <authorList>
            <person name="Franco M.E.E."/>
            <person name="Wisecaver J.H."/>
            <person name="Arnold A.E."/>
            <person name="Ju Y.M."/>
            <person name="Slot J.C."/>
            <person name="Ahrendt S."/>
            <person name="Moore L.P."/>
            <person name="Eastman K.E."/>
            <person name="Scott K."/>
            <person name="Konkel Z."/>
            <person name="Mondo S.J."/>
            <person name="Kuo A."/>
            <person name="Hayes R.D."/>
            <person name="Haridas S."/>
            <person name="Andreopoulos B."/>
            <person name="Riley R."/>
            <person name="LaButti K."/>
            <person name="Pangilinan J."/>
            <person name="Lipzen A."/>
            <person name="Amirebrahimi M."/>
            <person name="Yan J."/>
            <person name="Adam C."/>
            <person name="Keymanesh K."/>
            <person name="Ng V."/>
            <person name="Louie K."/>
            <person name="Northen T."/>
            <person name="Drula E."/>
            <person name="Henrissat B."/>
            <person name="Hsieh H.M."/>
            <person name="Youens-Clark K."/>
            <person name="Lutzoni F."/>
            <person name="Miadlikowska J."/>
            <person name="Eastwood D.C."/>
            <person name="Hamelin R.C."/>
            <person name="Grigoriev I.V."/>
            <person name="U'Ren J.M."/>
        </authorList>
    </citation>
    <scope>NUCLEOTIDE SEQUENCE [LARGE SCALE GENOMIC DNA]</scope>
    <source>
        <strain evidence="1 2">ER1909</strain>
    </source>
</reference>
<organism evidence="1 2">
    <name type="scientific">Hypoxylon rubiginosum</name>
    <dbReference type="NCBI Taxonomy" id="110542"/>
    <lineage>
        <taxon>Eukaryota</taxon>
        <taxon>Fungi</taxon>
        <taxon>Dikarya</taxon>
        <taxon>Ascomycota</taxon>
        <taxon>Pezizomycotina</taxon>
        <taxon>Sordariomycetes</taxon>
        <taxon>Xylariomycetidae</taxon>
        <taxon>Xylariales</taxon>
        <taxon>Hypoxylaceae</taxon>
        <taxon>Hypoxylon</taxon>
    </lineage>
</organism>
<evidence type="ECO:0000313" key="2">
    <source>
        <dbReference type="Proteomes" id="UP001497680"/>
    </source>
</evidence>
<dbReference type="Proteomes" id="UP001497680">
    <property type="component" value="Unassembled WGS sequence"/>
</dbReference>
<protein>
    <submittedName>
        <fullName evidence="1">Uncharacterized protein</fullName>
    </submittedName>
</protein>
<proteinExistence type="predicted"/>
<name>A0ACC0CW03_9PEZI</name>
<comment type="caution">
    <text evidence="1">The sequence shown here is derived from an EMBL/GenBank/DDBJ whole genome shotgun (WGS) entry which is preliminary data.</text>
</comment>
<accession>A0ACC0CW03</accession>
<dbReference type="EMBL" id="MU394334">
    <property type="protein sequence ID" value="KAI6084622.1"/>
    <property type="molecule type" value="Genomic_DNA"/>
</dbReference>
<sequence>MSQRLCYNCPTTSVLQWKPGSDEWRYHSVDPTKFRDYTAVLEDSPICVIFANANRIRKCALCRSAFIEAFHMPDTWWSDHCRNSNGHLGSEVTKDRGTITSFNTWAYFEVKHLDKRMEYRWDKINMFIRWLPCPKRTVAIFFDSHPPIEERIRKILLCPSLLWLNDPFWVHVRLAEEITRLQDSAVWAIRDHVREIETETRPIGRPQVDYRRLHDIARHATHVFETLNVTSETMDGIIAQHRDFSIQRSTTEKSDQDSSETIDRQLLSSRHMINSLRHRSKSNKDRLQNEIHLSFNIAAQHDTAISVEIGRAAQADSSAMKTIAFFTMAFLPATFLSSVFSTSFFDYNANSGTWNMSDKFWIYWAFAIPTTLVTFASWAFWHRLFPVSSLK</sequence>
<gene>
    <name evidence="1" type="ORF">F4821DRAFT_279904</name>
</gene>
<keyword evidence="2" id="KW-1185">Reference proteome</keyword>
<evidence type="ECO:0000313" key="1">
    <source>
        <dbReference type="EMBL" id="KAI6084622.1"/>
    </source>
</evidence>